<dbReference type="STRING" id="53254.SAMN05660750_01017"/>
<keyword evidence="1" id="KW-0732">Signal</keyword>
<dbReference type="InterPro" id="IPR006311">
    <property type="entry name" value="TAT_signal"/>
</dbReference>
<dbReference type="Pfam" id="PF02635">
    <property type="entry name" value="DsrE"/>
    <property type="match status" value="1"/>
</dbReference>
<dbReference type="EMBL" id="LMAR01000043">
    <property type="protein sequence ID" value="KQK30059.1"/>
    <property type="molecule type" value="Genomic_DNA"/>
</dbReference>
<dbReference type="InterPro" id="IPR027396">
    <property type="entry name" value="DsrEFH-like"/>
</dbReference>
<dbReference type="AlphaFoldDB" id="A0A0Q3KKH0"/>
<dbReference type="PROSITE" id="PS51318">
    <property type="entry name" value="TAT"/>
    <property type="match status" value="1"/>
</dbReference>
<reference evidence="2 4" key="1">
    <citation type="submission" date="2015-10" db="EMBL/GenBank/DDBJ databases">
        <title>Draft genome of Bosea thiooxidans.</title>
        <authorList>
            <person name="Wang X."/>
        </authorList>
    </citation>
    <scope>NUCLEOTIDE SEQUENCE [LARGE SCALE GENOMIC DNA]</scope>
    <source>
        <strain evidence="2 4">CGMCC 9174</strain>
    </source>
</reference>
<dbReference type="Proteomes" id="UP000051562">
    <property type="component" value="Unassembled WGS sequence"/>
</dbReference>
<evidence type="ECO:0000313" key="2">
    <source>
        <dbReference type="EMBL" id="KQK30059.1"/>
    </source>
</evidence>
<feature type="chain" id="PRO_5014520462" evidence="1">
    <location>
        <begin position="32"/>
        <end position="175"/>
    </location>
</feature>
<evidence type="ECO:0000313" key="3">
    <source>
        <dbReference type="EMBL" id="SKB50529.1"/>
    </source>
</evidence>
<dbReference type="PANTHER" id="PTHR37691:SF1">
    <property type="entry name" value="BLR3518 PROTEIN"/>
    <property type="match status" value="1"/>
</dbReference>
<dbReference type="SUPFAM" id="SSF75169">
    <property type="entry name" value="DsrEFH-like"/>
    <property type="match status" value="1"/>
</dbReference>
<dbReference type="Gene3D" id="3.40.1260.10">
    <property type="entry name" value="DsrEFH-like"/>
    <property type="match status" value="1"/>
</dbReference>
<name>A0A0Q3KKH0_9HYPH</name>
<organism evidence="2 4">
    <name type="scientific">Bosea thiooxidans</name>
    <dbReference type="NCBI Taxonomy" id="53254"/>
    <lineage>
        <taxon>Bacteria</taxon>
        <taxon>Pseudomonadati</taxon>
        <taxon>Pseudomonadota</taxon>
        <taxon>Alphaproteobacteria</taxon>
        <taxon>Hyphomicrobiales</taxon>
        <taxon>Boseaceae</taxon>
        <taxon>Bosea</taxon>
    </lineage>
</organism>
<gene>
    <name evidence="2" type="ORF">ARD30_15250</name>
    <name evidence="3" type="ORF">SAMN05660750_01017</name>
</gene>
<accession>A0A0Q3KKH0</accession>
<evidence type="ECO:0000313" key="4">
    <source>
        <dbReference type="Proteomes" id="UP000051562"/>
    </source>
</evidence>
<reference evidence="3 5" key="2">
    <citation type="submission" date="2017-02" db="EMBL/GenBank/DDBJ databases">
        <authorList>
            <person name="Peterson S.W."/>
        </authorList>
    </citation>
    <scope>NUCLEOTIDE SEQUENCE [LARGE SCALE GENOMIC DNA]</scope>
    <source>
        <strain evidence="3 5">DSM 9653</strain>
    </source>
</reference>
<keyword evidence="4" id="KW-1185">Reference proteome</keyword>
<feature type="signal peptide" evidence="1">
    <location>
        <begin position="1"/>
        <end position="31"/>
    </location>
</feature>
<protein>
    <submittedName>
        <fullName evidence="2">Uncharacterized protein</fullName>
    </submittedName>
</protein>
<dbReference type="OrthoDB" id="8776505at2"/>
<dbReference type="RefSeq" id="WP_055728617.1">
    <property type="nucleotide sequence ID" value="NZ_FUYX01000002.1"/>
</dbReference>
<dbReference type="Proteomes" id="UP000190130">
    <property type="component" value="Unassembled WGS sequence"/>
</dbReference>
<sequence length="175" mass="18518">MSNRNPGTSRRGLMAAAASGLIIGAAAPAQAAPQTVALAELKKEADVACLYHCDFGEAPRFVQMLTNIANHYSAYGADPFALQLAIVAHGAGVKFFLDSFEGTSWQGEPAVPEIRERLDSLAKNGLKVHLCEITFARMKLDKGKVHKADFIGFVPSGVAAVAALQTKGFAYLKVG</sequence>
<dbReference type="EMBL" id="FUYX01000002">
    <property type="protein sequence ID" value="SKB50529.1"/>
    <property type="molecule type" value="Genomic_DNA"/>
</dbReference>
<evidence type="ECO:0000313" key="5">
    <source>
        <dbReference type="Proteomes" id="UP000190130"/>
    </source>
</evidence>
<dbReference type="InterPro" id="IPR003787">
    <property type="entry name" value="Sulphur_relay_DsrE/F-like"/>
</dbReference>
<dbReference type="PANTHER" id="PTHR37691">
    <property type="entry name" value="BLR3518 PROTEIN"/>
    <property type="match status" value="1"/>
</dbReference>
<evidence type="ECO:0000256" key="1">
    <source>
        <dbReference type="SAM" id="SignalP"/>
    </source>
</evidence>
<proteinExistence type="predicted"/>